<evidence type="ECO:0000313" key="2">
    <source>
        <dbReference type="EMBL" id="URN96615.1"/>
    </source>
</evidence>
<dbReference type="EMBL" id="CP097899">
    <property type="protein sequence ID" value="URN96615.1"/>
    <property type="molecule type" value="Genomic_DNA"/>
</dbReference>
<organism evidence="2 3">
    <name type="scientific">Candidatus Pristimantibacillus lignocellulolyticus</name>
    <dbReference type="NCBI Taxonomy" id="2994561"/>
    <lineage>
        <taxon>Bacteria</taxon>
        <taxon>Bacillati</taxon>
        <taxon>Bacillota</taxon>
        <taxon>Bacilli</taxon>
        <taxon>Bacillales</taxon>
        <taxon>Paenibacillaceae</taxon>
        <taxon>Candidatus Pristimantibacillus</taxon>
    </lineage>
</organism>
<dbReference type="Proteomes" id="UP001056756">
    <property type="component" value="Chromosome"/>
</dbReference>
<dbReference type="PANTHER" id="PTHR43649">
    <property type="entry name" value="ARABINOSE-BINDING PROTEIN-RELATED"/>
    <property type="match status" value="1"/>
</dbReference>
<keyword evidence="1" id="KW-0732">Signal</keyword>
<dbReference type="CDD" id="cd13580">
    <property type="entry name" value="PBP2_AlgQ_like_1"/>
    <property type="match status" value="1"/>
</dbReference>
<dbReference type="PANTHER" id="PTHR43649:SF33">
    <property type="entry name" value="POLYGALACTURONAN_RHAMNOGALACTURONAN-BINDING PROTEIN YTCQ"/>
    <property type="match status" value="1"/>
</dbReference>
<dbReference type="PROSITE" id="PS51257">
    <property type="entry name" value="PROKAR_LIPOPROTEIN"/>
    <property type="match status" value="1"/>
</dbReference>
<dbReference type="SUPFAM" id="SSF53850">
    <property type="entry name" value="Periplasmic binding protein-like II"/>
    <property type="match status" value="1"/>
</dbReference>
<sequence length="573" mass="63972">MNKILSVLLILSFVIVITSCYGVNTDDEEKTNNNSKSKGIIDSGNNEIFVDGKYSTPITLTTVWGIPENGAVFKEGESIENNVHTQIIKDQLGIEIKYDWVVTNTNDAYKTKLRLMLSSEEKMPDVISYRGDLETVNMLIDSGQFMSVGELVEKYANDTYKEGLALDPGIWLPITREGEKMALPILDYAYNDDHVMWIRQDWLDKLKIKAPTTIAELETVMEAFVNDDPDQNGVKDTIGLATGFKNGFSTWMSDIGFVFGAYGTMPSQWNLNDEGTLVNGSIDPAAKDALATLKSWMEKGYISEDSTLYDEINGTELFTKGEAGIMVGRNWLPEWPFPELLTNVPGASYKAYPIPAGPDGKIGSAGGNPPVNGYLFVNKNAKHPEAIIHYYNWFFDNLADPQPGSKFENGFAEGYDYAVLPDGSLTADAELYPELFPGLKGQTAPVLYYTLTYEGARIPTLYADTHIKLANGEAPESPYEKQVFNTRRKENIDAMKIIVDQKNIRMKGYYLGPITETMQSKNELLNQLVNETYSKIIYGQQPIDAFDTMVGNWLISGGEEITTEVNDWYKSTQ</sequence>
<evidence type="ECO:0000256" key="1">
    <source>
        <dbReference type="ARBA" id="ARBA00022729"/>
    </source>
</evidence>
<proteinExistence type="predicted"/>
<name>A0A9J6ZKV9_9BACL</name>
<dbReference type="InterPro" id="IPR050490">
    <property type="entry name" value="Bact_solute-bd_prot1"/>
</dbReference>
<protein>
    <submittedName>
        <fullName evidence="2">Extracellular solute-binding protein</fullName>
    </submittedName>
</protein>
<reference evidence="2" key="1">
    <citation type="submission" date="2022-05" db="EMBL/GenBank/DDBJ databases">
        <title>Novel bacterial taxa in a minimal lignocellulolytic consortium and its capacity to transform plastics disclosed by genome-resolved metagenomics.</title>
        <authorList>
            <person name="Rodriguez C.A.D."/>
            <person name="Diaz-Garcia L."/>
            <person name="Herrera K."/>
            <person name="Tarazona N.A."/>
            <person name="Sproer C."/>
            <person name="Overmann J."/>
            <person name="Jimenez D.J."/>
        </authorList>
    </citation>
    <scope>NUCLEOTIDE SEQUENCE</scope>
    <source>
        <strain evidence="2">MAG5</strain>
    </source>
</reference>
<gene>
    <name evidence="2" type="ORF">NAG76_10485</name>
</gene>
<dbReference type="KEGG" id="plig:NAG76_10485"/>
<evidence type="ECO:0000313" key="3">
    <source>
        <dbReference type="Proteomes" id="UP001056756"/>
    </source>
</evidence>
<dbReference type="Gene3D" id="3.40.190.10">
    <property type="entry name" value="Periplasmic binding protein-like II"/>
    <property type="match status" value="2"/>
</dbReference>
<dbReference type="AlphaFoldDB" id="A0A9J6ZKV9"/>
<accession>A0A9J6ZKV9</accession>